<evidence type="ECO:0000256" key="4">
    <source>
        <dbReference type="ARBA" id="ARBA00022729"/>
    </source>
</evidence>
<dbReference type="Pfam" id="PF00496">
    <property type="entry name" value="SBP_bac_5"/>
    <property type="match status" value="1"/>
</dbReference>
<dbReference type="Gene3D" id="3.90.76.10">
    <property type="entry name" value="Dipeptide-binding Protein, Domain 1"/>
    <property type="match status" value="1"/>
</dbReference>
<dbReference type="InterPro" id="IPR000914">
    <property type="entry name" value="SBP_5_dom"/>
</dbReference>
<protein>
    <submittedName>
        <fullName evidence="7">Peptide ABC transporter substrate-binding protein</fullName>
    </submittedName>
</protein>
<proteinExistence type="inferred from homology"/>
<gene>
    <name evidence="7" type="ORF">KSB_72540</name>
</gene>
<dbReference type="EMBL" id="BNJG01000003">
    <property type="protein sequence ID" value="GHO58779.1"/>
    <property type="molecule type" value="Genomic_DNA"/>
</dbReference>
<comment type="similarity">
    <text evidence="2">Belongs to the bacterial solute-binding protein 5 family.</text>
</comment>
<evidence type="ECO:0000256" key="3">
    <source>
        <dbReference type="ARBA" id="ARBA00022448"/>
    </source>
</evidence>
<dbReference type="Gene3D" id="3.40.190.10">
    <property type="entry name" value="Periplasmic binding protein-like II"/>
    <property type="match status" value="1"/>
</dbReference>
<dbReference type="PIRSF" id="PIRSF002741">
    <property type="entry name" value="MppA"/>
    <property type="match status" value="1"/>
</dbReference>
<dbReference type="Gene3D" id="3.10.105.10">
    <property type="entry name" value="Dipeptide-binding Protein, Domain 3"/>
    <property type="match status" value="1"/>
</dbReference>
<name>A0ABQ3V1L2_9CHLR</name>
<dbReference type="SUPFAM" id="SSF53850">
    <property type="entry name" value="Periplasmic binding protein-like II"/>
    <property type="match status" value="1"/>
</dbReference>
<evidence type="ECO:0000256" key="2">
    <source>
        <dbReference type="ARBA" id="ARBA00005695"/>
    </source>
</evidence>
<comment type="caution">
    <text evidence="7">The sequence shown here is derived from an EMBL/GenBank/DDBJ whole genome shotgun (WGS) entry which is preliminary data.</text>
</comment>
<feature type="chain" id="PRO_5046069147" evidence="5">
    <location>
        <begin position="26"/>
        <end position="583"/>
    </location>
</feature>
<evidence type="ECO:0000259" key="6">
    <source>
        <dbReference type="Pfam" id="PF00496"/>
    </source>
</evidence>
<comment type="subcellular location">
    <subcellularLocation>
        <location evidence="1">Cell envelope</location>
    </subcellularLocation>
</comment>
<feature type="domain" description="Solute-binding protein family 5" evidence="6">
    <location>
        <begin position="87"/>
        <end position="481"/>
    </location>
</feature>
<dbReference type="InterPro" id="IPR039424">
    <property type="entry name" value="SBP_5"/>
</dbReference>
<dbReference type="InterPro" id="IPR030678">
    <property type="entry name" value="Peptide/Ni-bd"/>
</dbReference>
<keyword evidence="8" id="KW-1185">Reference proteome</keyword>
<dbReference type="PANTHER" id="PTHR30290">
    <property type="entry name" value="PERIPLASMIC BINDING COMPONENT OF ABC TRANSPORTER"/>
    <property type="match status" value="1"/>
</dbReference>
<dbReference type="CDD" id="cd08504">
    <property type="entry name" value="PBP2_OppA"/>
    <property type="match status" value="1"/>
</dbReference>
<dbReference type="PANTHER" id="PTHR30290:SF10">
    <property type="entry name" value="PERIPLASMIC OLIGOPEPTIDE-BINDING PROTEIN-RELATED"/>
    <property type="match status" value="1"/>
</dbReference>
<sequence>MKRGRRIAITFLPALLCLLSMLISACGSNSGSSTGSKLPDNKQIYVQPLSGISDVATLDPALSTDSASVNSLETMFTGLVQLNDKLEVYGELAQSWTTSADGLTWTFKLRPGLKFSDGKPLTSDDVVFSIDRALKPELKSTVAPAYLALIKDSDKRNTGKVSTLINDSLFAPDATTVKIVTTQKAQYFLDALTYPTSYVVEKSMVQKYGDTDYFKHLSEGGCSGPFRLDQRLSGQYISFVPNANYWGAKPQLKKLVFPFYKDPQTTYKAYKANQVDYATVPTSNLDEARGFANNQFRQVPELTIDYFTMNYLVKPFNNVKIRQAFALSIDKDLIAQRIWKGARIASNHIIPSGMPGYNANLVGPAGVKETKGDVTQAKKLLQEGMQEEGYTSANFPQITLTVATRGDQATKNEYQFLQQQWKDNLGVNVIINDEEWNKLLDDTASSTGNVKSLQMWVIDWIADYPDPEDWTTLLFGKGSSYNQTNYGMGQSKDVSTQQQIQDLMLKADANQNTAERISQYNKVEQQMIDDAAWVPIDQRTATYALKSCVHGVVDNAQQITPPADWANIYKTGDSTCASTSKYE</sequence>
<keyword evidence="3" id="KW-0813">Transport</keyword>
<reference evidence="7 8" key="1">
    <citation type="journal article" date="2021" name="Int. J. Syst. Evol. Microbiol.">
        <title>Reticulibacter mediterranei gen. nov., sp. nov., within the new family Reticulibacteraceae fam. nov., and Ktedonospora formicarum gen. nov., sp. nov., Ktedonobacter robiniae sp. nov., Dictyobacter formicarum sp. nov. and Dictyobacter arantiisoli sp. nov., belonging to the class Ktedonobacteria.</title>
        <authorList>
            <person name="Yabe S."/>
            <person name="Zheng Y."/>
            <person name="Wang C.M."/>
            <person name="Sakai Y."/>
            <person name="Abe K."/>
            <person name="Yokota A."/>
            <person name="Donadio S."/>
            <person name="Cavaletti L."/>
            <person name="Monciardini P."/>
        </authorList>
    </citation>
    <scope>NUCLEOTIDE SEQUENCE [LARGE SCALE GENOMIC DNA]</scope>
    <source>
        <strain evidence="7 8">SOSP1-30</strain>
    </source>
</reference>
<organism evidence="7 8">
    <name type="scientific">Ktedonobacter robiniae</name>
    <dbReference type="NCBI Taxonomy" id="2778365"/>
    <lineage>
        <taxon>Bacteria</taxon>
        <taxon>Bacillati</taxon>
        <taxon>Chloroflexota</taxon>
        <taxon>Ktedonobacteria</taxon>
        <taxon>Ktedonobacterales</taxon>
        <taxon>Ktedonobacteraceae</taxon>
        <taxon>Ktedonobacter</taxon>
    </lineage>
</organism>
<keyword evidence="4 5" id="KW-0732">Signal</keyword>
<accession>A0ABQ3V1L2</accession>
<evidence type="ECO:0000256" key="1">
    <source>
        <dbReference type="ARBA" id="ARBA00004196"/>
    </source>
</evidence>
<evidence type="ECO:0000313" key="8">
    <source>
        <dbReference type="Proteomes" id="UP000654345"/>
    </source>
</evidence>
<evidence type="ECO:0000313" key="7">
    <source>
        <dbReference type="EMBL" id="GHO58779.1"/>
    </source>
</evidence>
<feature type="signal peptide" evidence="5">
    <location>
        <begin position="1"/>
        <end position="25"/>
    </location>
</feature>
<evidence type="ECO:0000256" key="5">
    <source>
        <dbReference type="SAM" id="SignalP"/>
    </source>
</evidence>
<dbReference type="PROSITE" id="PS51257">
    <property type="entry name" value="PROKAR_LIPOPROTEIN"/>
    <property type="match status" value="1"/>
</dbReference>
<dbReference type="Proteomes" id="UP000654345">
    <property type="component" value="Unassembled WGS sequence"/>
</dbReference>
<dbReference type="RefSeq" id="WP_201375027.1">
    <property type="nucleotide sequence ID" value="NZ_BNJG01000003.1"/>
</dbReference>